<dbReference type="InterPro" id="IPR022398">
    <property type="entry name" value="Peptidase_S8_His-AS"/>
</dbReference>
<dbReference type="Gene3D" id="3.40.50.200">
    <property type="entry name" value="Peptidase S8/S53 domain"/>
    <property type="match status" value="1"/>
</dbReference>
<evidence type="ECO:0000259" key="9">
    <source>
        <dbReference type="PROSITE" id="PS51829"/>
    </source>
</evidence>
<dbReference type="SUPFAM" id="SSF52743">
    <property type="entry name" value="Subtilisin-like"/>
    <property type="match status" value="1"/>
</dbReference>
<dbReference type="PROSITE" id="PS51892">
    <property type="entry name" value="SUBTILASE"/>
    <property type="match status" value="1"/>
</dbReference>
<dbReference type="InterPro" id="IPR002884">
    <property type="entry name" value="P_dom"/>
</dbReference>
<evidence type="ECO:0000256" key="3">
    <source>
        <dbReference type="ARBA" id="ARBA00022801"/>
    </source>
</evidence>
<dbReference type="InterPro" id="IPR035986">
    <property type="entry name" value="PKD_dom_sf"/>
</dbReference>
<dbReference type="InterPro" id="IPR023827">
    <property type="entry name" value="Peptidase_S8_Asp-AS"/>
</dbReference>
<sequence length="844" mass="88974">MANIKKLVVGISMALAASSAVAATDKKADDDSLLVMFKQAVTKEQRQDLIKNAGGSLRALDERGRDLAMRNIADGRIAKVNVRNAAQRDALIKRLSQHPLVEVAEPNYIISINDAKDSKFNILATPDDPGFGDMWALENTGQSGGTPGSDIDARPAWDITTGDSNIVIGVIDSGVDYTHPDLVGNMWVNPGEVCDNGQDDDGNGVVDDCYGYSAVTSTGDPMDENGHGTHVAGTIGASSNNGQGVTGVNWDVQIIGCQFLDASGFGSTAAAIECIDYMTNLKVNHGVNLVATNNSWGGGPYSESLRTAISDSTDQGIMFVTAAGNDGIDADVTPSYPGSYDLDGIVNVANTTRTDSISFDSTYGLESVDLGAPGTEILSTYLNDGYATASGTSMASPHVAGVAGLVWSIAPHLTIAEVKQILMDSGESLPDLAGTTVSGNRLNALSALEAADPDPAYRLTLSPSMQEIVAGDSTTLTLDVGSIADWTGTVDLSVSAEPQLDVALSANQADEGDSVDVQVTTTDETQWGEYTITVSGSDVETGEITREVSSSVYVLPQGLSDFYYEDAANADIPDDDSNGITRVINVPETGVVFGADVSVDITHTWRGDLIVTLTSPEGTEHVLHDRAGGSEEDLVQDWSVDTFNGEDMSGDWTLHVSDNAGADTGTLNHWSLTLTAIEEDDGLPDAPVAGFESSVDDLTVTFTNTSTDSDDDIASYFWEFGDGSTSTEASPIYAYSEAGVYDVTLTVTDATELSDSVTQSVNVSITDIELSVYRATHLRNGTTLVDLRWSGAAGDVDLYRDGEFVETLSDSGRYRDRFKSDGSDVVYELCEAGTQACHSATASF</sequence>
<dbReference type="SUPFAM" id="SSF49299">
    <property type="entry name" value="PKD domain"/>
    <property type="match status" value="1"/>
</dbReference>
<dbReference type="Gene3D" id="2.60.40.10">
    <property type="entry name" value="Immunoglobulins"/>
    <property type="match status" value="1"/>
</dbReference>
<feature type="active site" description="Charge relay system" evidence="5">
    <location>
        <position position="227"/>
    </location>
</feature>
<keyword evidence="11" id="KW-1185">Reference proteome</keyword>
<dbReference type="Pfam" id="PF18911">
    <property type="entry name" value="PKD_4"/>
    <property type="match status" value="1"/>
</dbReference>
<dbReference type="CDD" id="cd07473">
    <property type="entry name" value="Peptidases_S8_Subtilisin_like"/>
    <property type="match status" value="1"/>
</dbReference>
<dbReference type="InterPro" id="IPR034204">
    <property type="entry name" value="PfSUB1-like_cat_dom"/>
</dbReference>
<organism evidence="10 11">
    <name type="scientific">Idiomarina ramblicola</name>
    <dbReference type="NCBI Taxonomy" id="263724"/>
    <lineage>
        <taxon>Bacteria</taxon>
        <taxon>Pseudomonadati</taxon>
        <taxon>Pseudomonadota</taxon>
        <taxon>Gammaproteobacteria</taxon>
        <taxon>Alteromonadales</taxon>
        <taxon>Idiomarinaceae</taxon>
        <taxon>Idiomarina</taxon>
    </lineage>
</organism>
<evidence type="ECO:0000256" key="5">
    <source>
        <dbReference type="PROSITE-ProRule" id="PRU01240"/>
    </source>
</evidence>
<dbReference type="InterPro" id="IPR000209">
    <property type="entry name" value="Peptidase_S8/S53_dom"/>
</dbReference>
<dbReference type="PROSITE" id="PS00138">
    <property type="entry name" value="SUBTILASE_SER"/>
    <property type="match status" value="1"/>
</dbReference>
<dbReference type="PANTHER" id="PTHR43399:SF4">
    <property type="entry name" value="CELL WALL-ASSOCIATED PROTEASE"/>
    <property type="match status" value="1"/>
</dbReference>
<keyword evidence="3 5" id="KW-0378">Hydrolase</keyword>
<evidence type="ECO:0000256" key="4">
    <source>
        <dbReference type="ARBA" id="ARBA00022825"/>
    </source>
</evidence>
<dbReference type="Pfam" id="PF00082">
    <property type="entry name" value="Peptidase_S8"/>
    <property type="match status" value="1"/>
</dbReference>
<evidence type="ECO:0000256" key="6">
    <source>
        <dbReference type="RuleBase" id="RU003355"/>
    </source>
</evidence>
<evidence type="ECO:0000313" key="10">
    <source>
        <dbReference type="EMBL" id="RUO69515.1"/>
    </source>
</evidence>
<dbReference type="SUPFAM" id="SSF49785">
    <property type="entry name" value="Galactose-binding domain-like"/>
    <property type="match status" value="1"/>
</dbReference>
<dbReference type="InterPro" id="IPR023828">
    <property type="entry name" value="Peptidase_S8_Ser-AS"/>
</dbReference>
<dbReference type="PROSITE" id="PS00136">
    <property type="entry name" value="SUBTILASE_ASP"/>
    <property type="match status" value="1"/>
</dbReference>
<comment type="similarity">
    <text evidence="1 5 6">Belongs to the peptidase S8 family.</text>
</comment>
<evidence type="ECO:0000313" key="11">
    <source>
        <dbReference type="Proteomes" id="UP000288058"/>
    </source>
</evidence>
<dbReference type="AlphaFoldDB" id="A0A432Z032"/>
<dbReference type="EMBL" id="PIQC01000004">
    <property type="protein sequence ID" value="RUO69515.1"/>
    <property type="molecule type" value="Genomic_DNA"/>
</dbReference>
<feature type="chain" id="PRO_5019356340" evidence="7">
    <location>
        <begin position="23"/>
        <end position="844"/>
    </location>
</feature>
<feature type="domain" description="PKD" evidence="8">
    <location>
        <begin position="683"/>
        <end position="770"/>
    </location>
</feature>
<dbReference type="RefSeq" id="WP_126781308.1">
    <property type="nucleotide sequence ID" value="NZ_PIQC01000004.1"/>
</dbReference>
<protein>
    <submittedName>
        <fullName evidence="10">Peptidase S8</fullName>
    </submittedName>
</protein>
<dbReference type="PANTHER" id="PTHR43399">
    <property type="entry name" value="SUBTILISIN-RELATED"/>
    <property type="match status" value="1"/>
</dbReference>
<feature type="domain" description="P/Homo B" evidence="9">
    <location>
        <begin position="554"/>
        <end position="680"/>
    </location>
</feature>
<keyword evidence="4 5" id="KW-0720">Serine protease</keyword>
<reference evidence="11" key="1">
    <citation type="journal article" date="2018" name="Front. Microbiol.">
        <title>Genome-Based Analysis Reveals the Taxonomy and Diversity of the Family Idiomarinaceae.</title>
        <authorList>
            <person name="Liu Y."/>
            <person name="Lai Q."/>
            <person name="Shao Z."/>
        </authorList>
    </citation>
    <scope>NUCLEOTIDE SEQUENCE [LARGE SCALE GENOMIC DNA]</scope>
    <source>
        <strain evidence="11">R22</strain>
    </source>
</reference>
<dbReference type="SMART" id="SM00089">
    <property type="entry name" value="PKD"/>
    <property type="match status" value="1"/>
</dbReference>
<feature type="active site" description="Charge relay system" evidence="5">
    <location>
        <position position="172"/>
    </location>
</feature>
<dbReference type="InterPro" id="IPR000601">
    <property type="entry name" value="PKD_dom"/>
</dbReference>
<evidence type="ECO:0000259" key="8">
    <source>
        <dbReference type="PROSITE" id="PS50093"/>
    </source>
</evidence>
<dbReference type="PROSITE" id="PS51829">
    <property type="entry name" value="P_HOMO_B"/>
    <property type="match status" value="1"/>
</dbReference>
<dbReference type="InterPro" id="IPR013783">
    <property type="entry name" value="Ig-like_fold"/>
</dbReference>
<feature type="active site" description="Charge relay system" evidence="5">
    <location>
        <position position="393"/>
    </location>
</feature>
<accession>A0A432Z032</accession>
<dbReference type="CDD" id="cd00146">
    <property type="entry name" value="PKD"/>
    <property type="match status" value="1"/>
</dbReference>
<keyword evidence="2 5" id="KW-0645">Protease</keyword>
<evidence type="ECO:0000256" key="2">
    <source>
        <dbReference type="ARBA" id="ARBA00022670"/>
    </source>
</evidence>
<gene>
    <name evidence="10" type="ORF">CWI78_06230</name>
</gene>
<dbReference type="InterPro" id="IPR015500">
    <property type="entry name" value="Peptidase_S8_subtilisin-rel"/>
</dbReference>
<dbReference type="Proteomes" id="UP000288058">
    <property type="component" value="Unassembled WGS sequence"/>
</dbReference>
<dbReference type="InterPro" id="IPR022409">
    <property type="entry name" value="PKD/Chitinase_dom"/>
</dbReference>
<dbReference type="InterPro" id="IPR051048">
    <property type="entry name" value="Peptidase_S8/S53_subtilisin"/>
</dbReference>
<name>A0A432Z032_9GAMM</name>
<dbReference type="PROSITE" id="PS00137">
    <property type="entry name" value="SUBTILASE_HIS"/>
    <property type="match status" value="1"/>
</dbReference>
<evidence type="ECO:0000256" key="7">
    <source>
        <dbReference type="SAM" id="SignalP"/>
    </source>
</evidence>
<keyword evidence="7" id="KW-0732">Signal</keyword>
<dbReference type="InterPro" id="IPR036852">
    <property type="entry name" value="Peptidase_S8/S53_dom_sf"/>
</dbReference>
<dbReference type="InterPro" id="IPR008979">
    <property type="entry name" value="Galactose-bd-like_sf"/>
</dbReference>
<dbReference type="Gene3D" id="2.60.120.260">
    <property type="entry name" value="Galactose-binding domain-like"/>
    <property type="match status" value="1"/>
</dbReference>
<proteinExistence type="inferred from homology"/>
<dbReference type="Pfam" id="PF01483">
    <property type="entry name" value="P_proprotein"/>
    <property type="match status" value="1"/>
</dbReference>
<comment type="caution">
    <text evidence="10">The sequence shown here is derived from an EMBL/GenBank/DDBJ whole genome shotgun (WGS) entry which is preliminary data.</text>
</comment>
<feature type="signal peptide" evidence="7">
    <location>
        <begin position="1"/>
        <end position="22"/>
    </location>
</feature>
<dbReference type="PROSITE" id="PS50093">
    <property type="entry name" value="PKD"/>
    <property type="match status" value="1"/>
</dbReference>
<dbReference type="GO" id="GO:0004252">
    <property type="term" value="F:serine-type endopeptidase activity"/>
    <property type="evidence" value="ECO:0007669"/>
    <property type="project" value="UniProtKB-UniRule"/>
</dbReference>
<dbReference type="PRINTS" id="PR00723">
    <property type="entry name" value="SUBTILISIN"/>
</dbReference>
<dbReference type="GO" id="GO:0006508">
    <property type="term" value="P:proteolysis"/>
    <property type="evidence" value="ECO:0007669"/>
    <property type="project" value="UniProtKB-KW"/>
</dbReference>
<evidence type="ECO:0000256" key="1">
    <source>
        <dbReference type="ARBA" id="ARBA00011073"/>
    </source>
</evidence>
<dbReference type="OrthoDB" id="9790784at2"/>